<gene>
    <name evidence="1" type="ORF">A142_22945</name>
</gene>
<protein>
    <submittedName>
        <fullName evidence="1">Uncharacterized protein</fullName>
    </submittedName>
</protein>
<organism evidence="1 2">
    <name type="scientific">Vibrio splendidus 12E03</name>
    <dbReference type="NCBI Taxonomy" id="1191305"/>
    <lineage>
        <taxon>Bacteria</taxon>
        <taxon>Pseudomonadati</taxon>
        <taxon>Pseudomonadota</taxon>
        <taxon>Gammaproteobacteria</taxon>
        <taxon>Vibrionales</taxon>
        <taxon>Vibrionaceae</taxon>
        <taxon>Vibrio</taxon>
    </lineage>
</organism>
<accession>A0A1E5FM96</accession>
<dbReference type="Proteomes" id="UP000094802">
    <property type="component" value="Unassembled WGS sequence"/>
</dbReference>
<name>A0A1E5FM96_VIBSP</name>
<evidence type="ECO:0000313" key="2">
    <source>
        <dbReference type="Proteomes" id="UP000094802"/>
    </source>
</evidence>
<reference evidence="1 2" key="1">
    <citation type="journal article" date="2012" name="Science">
        <title>Ecological populations of bacteria act as socially cohesive units of antibiotic production and resistance.</title>
        <authorList>
            <person name="Cordero O.X."/>
            <person name="Wildschutte H."/>
            <person name="Kirkup B."/>
            <person name="Proehl S."/>
            <person name="Ngo L."/>
            <person name="Hussain F."/>
            <person name="Le Roux F."/>
            <person name="Mincer T."/>
            <person name="Polz M.F."/>
        </authorList>
    </citation>
    <scope>NUCLEOTIDE SEQUENCE [LARGE SCALE GENOMIC DNA]</scope>
    <source>
        <strain evidence="1 2">12E03</strain>
    </source>
</reference>
<comment type="caution">
    <text evidence="1">The sequence shown here is derived from an EMBL/GenBank/DDBJ whole genome shotgun (WGS) entry which is preliminary data.</text>
</comment>
<evidence type="ECO:0000313" key="1">
    <source>
        <dbReference type="EMBL" id="OEF90915.1"/>
    </source>
</evidence>
<dbReference type="EMBL" id="AJZD02000244">
    <property type="protein sequence ID" value="OEF90915.1"/>
    <property type="molecule type" value="Genomic_DNA"/>
</dbReference>
<proteinExistence type="predicted"/>
<dbReference type="AlphaFoldDB" id="A0A1E5FM96"/>
<sequence length="60" mass="6740">MNESGRNKMITGLEKSIELFNQVEDILNPITMSVAAKYGLTEEVLENIQKQALEEAKTDL</sequence>